<sequence>MQTPPPPGAPEHSFVSPGLALRQSDGGWIAGAEGAAYALHAASASAIPVLIAVPHAGRCYPADVLARLRRPEMAALRLEDRLVDRIGEAVAAQTGASLLVARAARAVIDLNRAEDDIDWDMLGTGAPRNGQLPGLTPALPGAAMMGNGRARAGLGLVPRRVPGLGELWQGRLSPEELATRINGIHRPYHAALSAALEDIRVRWGAALLIDLHSMPPLPAPVGQGGGAAELVLGDRFGASCSGALIATAFARVAACGRRAAHNRPYAGGYVLDRHAAPRRGIHAFQVEICRATYLDSRLVDLGAGFDSVAGMVAGIVRSLAEEVAVIGARATGGSLSQGWADAAE</sequence>
<dbReference type="RefSeq" id="WP_161716849.1">
    <property type="nucleotide sequence ID" value="NZ_JAAAPO010000001.1"/>
</dbReference>
<name>A0ABW9XAN2_9SPHN</name>
<keyword evidence="2" id="KW-1185">Reference proteome</keyword>
<gene>
    <name evidence="1" type="ORF">GTZ99_03370</name>
</gene>
<dbReference type="InterPro" id="IPR007709">
    <property type="entry name" value="N-FG_amidohydro"/>
</dbReference>
<dbReference type="Gene3D" id="3.40.630.40">
    <property type="entry name" value="Zn-dependent exopeptidases"/>
    <property type="match status" value="1"/>
</dbReference>
<reference evidence="2" key="1">
    <citation type="submission" date="2020-01" db="EMBL/GenBank/DDBJ databases">
        <title>Sphingomonas sp. strain CSW-10.</title>
        <authorList>
            <person name="Chen W.-M."/>
        </authorList>
    </citation>
    <scope>NUCLEOTIDE SEQUENCE [LARGE SCALE GENOMIC DNA]</scope>
    <source>
        <strain evidence="2">FSY-8</strain>
    </source>
</reference>
<organism evidence="1 2">
    <name type="scientific">Novosphingobium ovatum</name>
    <dbReference type="NCBI Taxonomy" id="1908523"/>
    <lineage>
        <taxon>Bacteria</taxon>
        <taxon>Pseudomonadati</taxon>
        <taxon>Pseudomonadota</taxon>
        <taxon>Alphaproteobacteria</taxon>
        <taxon>Sphingomonadales</taxon>
        <taxon>Sphingomonadaceae</taxon>
        <taxon>Novosphingobium</taxon>
    </lineage>
</organism>
<comment type="caution">
    <text evidence="1">The sequence shown here is derived from an EMBL/GenBank/DDBJ whole genome shotgun (WGS) entry which is preliminary data.</text>
</comment>
<protein>
    <submittedName>
        <fullName evidence="1">N-formylglutamate amidohydrolase</fullName>
    </submittedName>
</protein>
<dbReference type="Pfam" id="PF05013">
    <property type="entry name" value="FGase"/>
    <property type="match status" value="1"/>
</dbReference>
<evidence type="ECO:0000313" key="2">
    <source>
        <dbReference type="Proteomes" id="UP000753724"/>
    </source>
</evidence>
<dbReference type="SUPFAM" id="SSF53187">
    <property type="entry name" value="Zn-dependent exopeptidases"/>
    <property type="match status" value="1"/>
</dbReference>
<evidence type="ECO:0000313" key="1">
    <source>
        <dbReference type="EMBL" id="NBC35592.1"/>
    </source>
</evidence>
<accession>A0ABW9XAN2</accession>
<dbReference type="Proteomes" id="UP000753724">
    <property type="component" value="Unassembled WGS sequence"/>
</dbReference>
<proteinExistence type="predicted"/>
<dbReference type="EMBL" id="JAAAPO010000001">
    <property type="protein sequence ID" value="NBC35592.1"/>
    <property type="molecule type" value="Genomic_DNA"/>
</dbReference>